<dbReference type="RefSeq" id="WP_382209397.1">
    <property type="nucleotide sequence ID" value="NZ_JBHSZH010000005.1"/>
</dbReference>
<keyword evidence="2" id="KW-1185">Reference proteome</keyword>
<dbReference type="Proteomes" id="UP001596407">
    <property type="component" value="Unassembled WGS sequence"/>
</dbReference>
<dbReference type="EMBL" id="JBHSZH010000005">
    <property type="protein sequence ID" value="MFC7080029.1"/>
    <property type="molecule type" value="Genomic_DNA"/>
</dbReference>
<reference evidence="1 2" key="1">
    <citation type="journal article" date="2019" name="Int. J. Syst. Evol. Microbiol.">
        <title>The Global Catalogue of Microorganisms (GCM) 10K type strain sequencing project: providing services to taxonomists for standard genome sequencing and annotation.</title>
        <authorList>
            <consortium name="The Broad Institute Genomics Platform"/>
            <consortium name="The Broad Institute Genome Sequencing Center for Infectious Disease"/>
            <person name="Wu L."/>
            <person name="Ma J."/>
        </authorList>
    </citation>
    <scope>NUCLEOTIDE SEQUENCE [LARGE SCALE GENOMIC DNA]</scope>
    <source>
        <strain evidence="1 2">DT72</strain>
    </source>
</reference>
<organism evidence="1 2">
    <name type="scientific">Halorussus caseinilyticus</name>
    <dbReference type="NCBI Taxonomy" id="3034025"/>
    <lineage>
        <taxon>Archaea</taxon>
        <taxon>Methanobacteriati</taxon>
        <taxon>Methanobacteriota</taxon>
        <taxon>Stenosarchaea group</taxon>
        <taxon>Halobacteria</taxon>
        <taxon>Halobacteriales</taxon>
        <taxon>Haladaptataceae</taxon>
        <taxon>Halorussus</taxon>
    </lineage>
</organism>
<accession>A0ABD5WHQ1</accession>
<proteinExistence type="predicted"/>
<evidence type="ECO:0008006" key="3">
    <source>
        <dbReference type="Google" id="ProtNLM"/>
    </source>
</evidence>
<protein>
    <recommendedName>
        <fullName evidence="3">Transferrin-binding protein B C-lobe/N-lobe beta barrel domain-containing protein</fullName>
    </recommendedName>
</protein>
<dbReference type="AlphaFoldDB" id="A0ABD5WHQ1"/>
<sequence>MTDNGDGTVTVSGVAGNGYGDAFFVDGAITSMNLDESVWTLRYAGSEVNADDLTLPNKLVVDGGNRPRQACDYSFEVSGAVRKSTDLGSVQKSDTVSDGTVTGTVFGGKDGYRFSGEVTGFDLDGPANISVEDGS</sequence>
<evidence type="ECO:0000313" key="2">
    <source>
        <dbReference type="Proteomes" id="UP001596407"/>
    </source>
</evidence>
<name>A0ABD5WHQ1_9EURY</name>
<evidence type="ECO:0000313" key="1">
    <source>
        <dbReference type="EMBL" id="MFC7080029.1"/>
    </source>
</evidence>
<gene>
    <name evidence="1" type="ORF">ACFQJ6_07780</name>
</gene>
<comment type="caution">
    <text evidence="1">The sequence shown here is derived from an EMBL/GenBank/DDBJ whole genome shotgun (WGS) entry which is preliminary data.</text>
</comment>